<evidence type="ECO:0000256" key="1">
    <source>
        <dbReference type="SAM" id="MobiDB-lite"/>
    </source>
</evidence>
<dbReference type="Proteomes" id="UP001433268">
    <property type="component" value="Unassembled WGS sequence"/>
</dbReference>
<keyword evidence="2" id="KW-1133">Transmembrane helix</keyword>
<feature type="compositionally biased region" description="Polar residues" evidence="1">
    <location>
        <begin position="16"/>
        <end position="29"/>
    </location>
</feature>
<dbReference type="PANTHER" id="PTHR35394:SF5">
    <property type="entry name" value="DUF3176 DOMAIN-CONTAINING PROTEIN"/>
    <property type="match status" value="1"/>
</dbReference>
<dbReference type="EMBL" id="JAQQWN010000002">
    <property type="protein sequence ID" value="KAK8094756.1"/>
    <property type="molecule type" value="Genomic_DNA"/>
</dbReference>
<feature type="region of interest" description="Disordered" evidence="1">
    <location>
        <begin position="1"/>
        <end position="89"/>
    </location>
</feature>
<evidence type="ECO:0000313" key="3">
    <source>
        <dbReference type="EMBL" id="KAK8094756.1"/>
    </source>
</evidence>
<keyword evidence="4" id="KW-1185">Reference proteome</keyword>
<organism evidence="3 4">
    <name type="scientific">Apiospora hydei</name>
    <dbReference type="NCBI Taxonomy" id="1337664"/>
    <lineage>
        <taxon>Eukaryota</taxon>
        <taxon>Fungi</taxon>
        <taxon>Dikarya</taxon>
        <taxon>Ascomycota</taxon>
        <taxon>Pezizomycotina</taxon>
        <taxon>Sordariomycetes</taxon>
        <taxon>Xylariomycetidae</taxon>
        <taxon>Amphisphaeriales</taxon>
        <taxon>Apiosporaceae</taxon>
        <taxon>Apiospora</taxon>
    </lineage>
</organism>
<evidence type="ECO:0000256" key="2">
    <source>
        <dbReference type="SAM" id="Phobius"/>
    </source>
</evidence>
<accession>A0ABR1XDQ2</accession>
<proteinExistence type="predicted"/>
<feature type="compositionally biased region" description="Polar residues" evidence="1">
    <location>
        <begin position="75"/>
        <end position="89"/>
    </location>
</feature>
<feature type="transmembrane region" description="Helical" evidence="2">
    <location>
        <begin position="123"/>
        <end position="148"/>
    </location>
</feature>
<keyword evidence="2" id="KW-0472">Membrane</keyword>
<comment type="caution">
    <text evidence="3">The sequence shown here is derived from an EMBL/GenBank/DDBJ whole genome shotgun (WGS) entry which is preliminary data.</text>
</comment>
<reference evidence="3 4" key="1">
    <citation type="submission" date="2023-01" db="EMBL/GenBank/DDBJ databases">
        <title>Analysis of 21 Apiospora genomes using comparative genomics revels a genus with tremendous synthesis potential of carbohydrate active enzymes and secondary metabolites.</title>
        <authorList>
            <person name="Sorensen T."/>
        </authorList>
    </citation>
    <scope>NUCLEOTIDE SEQUENCE [LARGE SCALE GENOMIC DNA]</scope>
    <source>
        <strain evidence="3 4">CBS 114990</strain>
    </source>
</reference>
<dbReference type="RefSeq" id="XP_066675529.1">
    <property type="nucleotide sequence ID" value="XM_066805756.1"/>
</dbReference>
<keyword evidence="2" id="KW-0812">Transmembrane</keyword>
<dbReference type="GeneID" id="92038816"/>
<sequence length="671" mass="72672">MDATENISDGREPVTRATTNSSPSDAQSMNHEDIHESHLRDAPVPNPETGDQEDFHVGIGSADIDEPSQEPKPPITTQLDQTHTLSSTGGTVAIQDTETWATTSNSPKLGKKPGHNRPPLTAFWVWEIHCCFLSTLGLVTISVLLVIYKDRPVSDWSLAISINSSISVFSAVIKASSMMGVSGGPIGRFEVAGEKTTTVSNIGIHIANLGALVTVLMVAADPFFQQLIHYDSCLLPTTAPAYTSRTNNYTVGGYQTQLIFAEPDPAMANAVYSGALEPPSAEAGVVAYDCPTGNCTFSGFDGNVGSFSSLAMCSHCEDLLHRIQVNGSSPSFYIPSWWSEPVLQIGEILKWNNLPFQMAEASKVPANNSNFDEVINLQFLMKVLDDPGTCKISNTTHCPKHPWAVGCSLYPCLKTYNAKVQGSILSETMLSSVPLRKTNVSSVEVTVSQNMTWSLATEEIVSGGQRRPCLKADKPGKDATVAISSNQTLQIGQDPTDVTTKWYEADCVWVLGTTSGLAVNQILSHMFDASLLGSVTDNTMSVQGDTWLKRFYRNGTVDLNSAKQYFEGIASTLTGLMRQHGDTPASGYAVGTQLAVKTCIHVQWPWLLFPRGPERNGRHNSGGHFRKIGQDEDMERCVAVVIAGCNVPAGQCDGRGEHNQQWGFARFTRSN</sequence>
<dbReference type="PANTHER" id="PTHR35394">
    <property type="entry name" value="DUF3176 DOMAIN-CONTAINING PROTEIN"/>
    <property type="match status" value="1"/>
</dbReference>
<feature type="compositionally biased region" description="Basic and acidic residues" evidence="1">
    <location>
        <begin position="30"/>
        <end position="41"/>
    </location>
</feature>
<feature type="transmembrane region" description="Helical" evidence="2">
    <location>
        <begin position="202"/>
        <end position="220"/>
    </location>
</feature>
<gene>
    <name evidence="3" type="ORF">PG997_001441</name>
</gene>
<name>A0ABR1XDQ2_9PEZI</name>
<evidence type="ECO:0000313" key="4">
    <source>
        <dbReference type="Proteomes" id="UP001433268"/>
    </source>
</evidence>
<protein>
    <submittedName>
        <fullName evidence="3">Uncharacterized protein</fullName>
    </submittedName>
</protein>